<dbReference type="Proteomes" id="UP001341281">
    <property type="component" value="Chromosome 09"/>
</dbReference>
<reference evidence="2 3" key="1">
    <citation type="submission" date="2024-02" db="EMBL/GenBank/DDBJ databases">
        <title>High-quality chromosome-scale genome assembly of Pensacola bahiagrass (Paspalum notatum Flugge var. saurae).</title>
        <authorList>
            <person name="Vega J.M."/>
            <person name="Podio M."/>
            <person name="Orjuela J."/>
            <person name="Siena L.A."/>
            <person name="Pessino S.C."/>
            <person name="Combes M.C."/>
            <person name="Mariac C."/>
            <person name="Albertini E."/>
            <person name="Pupilli F."/>
            <person name="Ortiz J.P.A."/>
            <person name="Leblanc O."/>
        </authorList>
    </citation>
    <scope>NUCLEOTIDE SEQUENCE [LARGE SCALE GENOMIC DNA]</scope>
    <source>
        <strain evidence="2">R1</strain>
        <tissue evidence="2">Leaf</tissue>
    </source>
</reference>
<dbReference type="EMBL" id="CP144753">
    <property type="protein sequence ID" value="WVZ92206.1"/>
    <property type="molecule type" value="Genomic_DNA"/>
</dbReference>
<dbReference type="PANTHER" id="PTHR23054:SF15">
    <property type="entry name" value="OS08G0515700 PROTEIN"/>
    <property type="match status" value="1"/>
</dbReference>
<keyword evidence="3" id="KW-1185">Reference proteome</keyword>
<sequence length="646" mass="72491">MPHGRTRFAAFSLDDSLRLSPGARWPYALHRYGGVQVPTLPLESTSSLSPARAARLSPPVPVPSFHPLPTSSSATSFNFFGPACLPACLPACVGLTQQQHRAPAMENGGGLDALKERGLRCVADETPKEGHSSSYLQHRHSRSAISTHTNVPDISPRFSDHIPTTDRSKMLHRRYSVNLPEQLPEHYTITTAEKTERTISKSVADLAWEITLLEEEVVRKELHLLSLYRAAFDQYLGVSPRASAQVEQESHCQRSKKTTDEGTLRLRNIKESASYNLPTLSDSKRVFLKHTQGLSRSSSGRSSLANFLSASITEYVPKISCKLSEDILKCISAVYCKLASKPLQEANSERSSTPSFSSASSSFSLKYPVDSWSPRCYYDVDATSDTCGSSDGNDGRYSGMIIFPIIHVDEDKFEYASKMLDTIRSLIKRLEKIDPTKMAHEEQLCFWINIHNALVMHAFMAYGLQEKRMKSTDMILKAAYNVGGHSVNSQIIQNSILGCQSHRPSLWVRTLFMPIKKTGSSIHPYALGHPEPIAHFALSTGALSDPPVRLYTAKKLYHQLEQARTEFIHANVMVRKQTIFLPKVLHYYAKDAALELSGLIDIVCESMPELQQKEIRQYLRRRIDKCVEWLPYKSSFRYTVHRSLAE</sequence>
<name>A0AAQ3UHP8_PASNO</name>
<evidence type="ECO:0000259" key="1">
    <source>
        <dbReference type="Pfam" id="PF04784"/>
    </source>
</evidence>
<accession>A0AAQ3UHP8</accession>
<evidence type="ECO:0000313" key="2">
    <source>
        <dbReference type="EMBL" id="WVZ92206.1"/>
    </source>
</evidence>
<evidence type="ECO:0000313" key="3">
    <source>
        <dbReference type="Proteomes" id="UP001341281"/>
    </source>
</evidence>
<organism evidence="2 3">
    <name type="scientific">Paspalum notatum var. saurae</name>
    <dbReference type="NCBI Taxonomy" id="547442"/>
    <lineage>
        <taxon>Eukaryota</taxon>
        <taxon>Viridiplantae</taxon>
        <taxon>Streptophyta</taxon>
        <taxon>Embryophyta</taxon>
        <taxon>Tracheophyta</taxon>
        <taxon>Spermatophyta</taxon>
        <taxon>Magnoliopsida</taxon>
        <taxon>Liliopsida</taxon>
        <taxon>Poales</taxon>
        <taxon>Poaceae</taxon>
        <taxon>PACMAD clade</taxon>
        <taxon>Panicoideae</taxon>
        <taxon>Andropogonodae</taxon>
        <taxon>Paspaleae</taxon>
        <taxon>Paspalinae</taxon>
        <taxon>Paspalum</taxon>
    </lineage>
</organism>
<gene>
    <name evidence="2" type="ORF">U9M48_038289</name>
</gene>
<dbReference type="Pfam" id="PF04784">
    <property type="entry name" value="DUF547"/>
    <property type="match status" value="1"/>
</dbReference>
<protein>
    <recommendedName>
        <fullName evidence="1">DUF547 domain-containing protein</fullName>
    </recommendedName>
</protein>
<dbReference type="AlphaFoldDB" id="A0AAQ3UHP8"/>
<dbReference type="PANTHER" id="PTHR23054">
    <property type="entry name" value="TERNARY COMPLEX FACTOR MIP1, LEUCINE-ZIPPER-RELATED"/>
    <property type="match status" value="1"/>
</dbReference>
<proteinExistence type="predicted"/>
<dbReference type="InterPro" id="IPR006869">
    <property type="entry name" value="DUF547"/>
</dbReference>
<feature type="domain" description="DUF547" evidence="1">
    <location>
        <begin position="436"/>
        <end position="568"/>
    </location>
</feature>